<evidence type="ECO:0000313" key="2">
    <source>
        <dbReference type="EMBL" id="PZO45277.1"/>
    </source>
</evidence>
<sequence>MTRKRIAARIKQEVQQPTESTDNKSTNNSSAIATTQNIAIADLQLTSQGLFDESKALWNEFIAFDQEHQLAQRVGAQLWRLTKAIGKPALVLSLKGIQTAVVTVANADKRTALIERFRRSQTAQAAGASLESTED</sequence>
<dbReference type="EMBL" id="QBMP01000364">
    <property type="protein sequence ID" value="PZO45277.1"/>
    <property type="molecule type" value="Genomic_DNA"/>
</dbReference>
<organism evidence="2 3">
    <name type="scientific">Phormidesmis priestleyi</name>
    <dbReference type="NCBI Taxonomy" id="268141"/>
    <lineage>
        <taxon>Bacteria</taxon>
        <taxon>Bacillati</taxon>
        <taxon>Cyanobacteriota</taxon>
        <taxon>Cyanophyceae</taxon>
        <taxon>Leptolyngbyales</taxon>
        <taxon>Leptolyngbyaceae</taxon>
        <taxon>Phormidesmis</taxon>
    </lineage>
</organism>
<dbReference type="Proteomes" id="UP000249794">
    <property type="component" value="Unassembled WGS sequence"/>
</dbReference>
<gene>
    <name evidence="2" type="ORF">DCF15_21695</name>
</gene>
<reference evidence="2 3" key="2">
    <citation type="submission" date="2018-06" db="EMBL/GenBank/DDBJ databases">
        <title>Metagenomic assembly of (sub)arctic Cyanobacteria and their associated microbiome from non-axenic cultures.</title>
        <authorList>
            <person name="Baurain D."/>
        </authorList>
    </citation>
    <scope>NUCLEOTIDE SEQUENCE [LARGE SCALE GENOMIC DNA]</scope>
    <source>
        <strain evidence="2">ULC027bin1</strain>
    </source>
</reference>
<dbReference type="AlphaFoldDB" id="A0A2W4WQ09"/>
<evidence type="ECO:0000313" key="3">
    <source>
        <dbReference type="Proteomes" id="UP000249794"/>
    </source>
</evidence>
<evidence type="ECO:0000256" key="1">
    <source>
        <dbReference type="SAM" id="MobiDB-lite"/>
    </source>
</evidence>
<proteinExistence type="predicted"/>
<comment type="caution">
    <text evidence="2">The sequence shown here is derived from an EMBL/GenBank/DDBJ whole genome shotgun (WGS) entry which is preliminary data.</text>
</comment>
<name>A0A2W4WQ09_9CYAN</name>
<feature type="region of interest" description="Disordered" evidence="1">
    <location>
        <begin position="1"/>
        <end position="30"/>
    </location>
</feature>
<protein>
    <submittedName>
        <fullName evidence="2">Uncharacterized protein</fullName>
    </submittedName>
</protein>
<accession>A0A2W4WQ09</accession>
<feature type="compositionally biased region" description="Polar residues" evidence="1">
    <location>
        <begin position="13"/>
        <end position="30"/>
    </location>
</feature>
<reference evidence="3" key="1">
    <citation type="submission" date="2018-04" db="EMBL/GenBank/DDBJ databases">
        <authorList>
            <person name="Cornet L."/>
        </authorList>
    </citation>
    <scope>NUCLEOTIDE SEQUENCE [LARGE SCALE GENOMIC DNA]</scope>
</reference>